<comment type="subunit">
    <text evidence="7">Homodimer.</text>
</comment>
<dbReference type="OrthoDB" id="10254258at2759"/>
<evidence type="ECO:0000256" key="7">
    <source>
        <dbReference type="ARBA" id="ARBA00011738"/>
    </source>
</evidence>
<keyword evidence="16" id="KW-1185">Reference proteome</keyword>
<evidence type="ECO:0000256" key="10">
    <source>
        <dbReference type="ARBA" id="ARBA00022801"/>
    </source>
</evidence>
<comment type="cofactor">
    <cofactor evidence="3">
        <name>Co(2+)</name>
        <dbReference type="ChEBI" id="CHEBI:48828"/>
    </cofactor>
</comment>
<dbReference type="PANTHER" id="PTHR11845:SF13">
    <property type="entry name" value="5'-DEOXYNUCLEOTIDASE HDDC2"/>
    <property type="match status" value="1"/>
</dbReference>
<reference evidence="15" key="1">
    <citation type="journal article" date="2020" name="Mol. Plant Microbe Interact.">
        <title>Genome Sequence of the Biocontrol Agent Coniothyrium minitans strain Conio (IMI 134523).</title>
        <authorList>
            <person name="Patel D."/>
            <person name="Shittu T.A."/>
            <person name="Baroncelli R."/>
            <person name="Muthumeenakshi S."/>
            <person name="Osborne T.H."/>
            <person name="Janganan T.K."/>
            <person name="Sreenivasaprasad S."/>
        </authorList>
    </citation>
    <scope>NUCLEOTIDE SEQUENCE</scope>
    <source>
        <strain evidence="15">Conio</strain>
    </source>
</reference>
<organism evidence="15 16">
    <name type="scientific">Paraphaeosphaeria minitans</name>
    <dbReference type="NCBI Taxonomy" id="565426"/>
    <lineage>
        <taxon>Eukaryota</taxon>
        <taxon>Fungi</taxon>
        <taxon>Dikarya</taxon>
        <taxon>Ascomycota</taxon>
        <taxon>Pezizomycotina</taxon>
        <taxon>Dothideomycetes</taxon>
        <taxon>Pleosporomycetidae</taxon>
        <taxon>Pleosporales</taxon>
        <taxon>Massarineae</taxon>
        <taxon>Didymosphaeriaceae</taxon>
        <taxon>Paraphaeosphaeria</taxon>
    </lineage>
</organism>
<evidence type="ECO:0000256" key="6">
    <source>
        <dbReference type="ARBA" id="ARBA00009999"/>
    </source>
</evidence>
<proteinExistence type="inferred from homology"/>
<dbReference type="EMBL" id="WJXW01000007">
    <property type="protein sequence ID" value="KAF9734558.1"/>
    <property type="molecule type" value="Genomic_DNA"/>
</dbReference>
<feature type="domain" description="HD" evidence="14">
    <location>
        <begin position="78"/>
        <end position="240"/>
    </location>
</feature>
<dbReference type="EC" id="3.1.3.89" evidence="8"/>
<gene>
    <name evidence="15" type="ORF">PMIN01_07461</name>
</gene>
<comment type="cofactor">
    <cofactor evidence="2">
        <name>Mn(2+)</name>
        <dbReference type="ChEBI" id="CHEBI:29035"/>
    </cofactor>
</comment>
<dbReference type="GO" id="GO:0002953">
    <property type="term" value="F:5'-deoxynucleotidase activity"/>
    <property type="evidence" value="ECO:0007669"/>
    <property type="project" value="UniProtKB-EC"/>
</dbReference>
<dbReference type="Gene3D" id="1.10.3210.10">
    <property type="entry name" value="Hypothetical protein af1432"/>
    <property type="match status" value="1"/>
</dbReference>
<evidence type="ECO:0000256" key="5">
    <source>
        <dbReference type="ARBA" id="ARBA00004074"/>
    </source>
</evidence>
<dbReference type="Proteomes" id="UP000756921">
    <property type="component" value="Unassembled WGS sequence"/>
</dbReference>
<dbReference type="GO" id="GO:0009159">
    <property type="term" value="P:deoxyribonucleoside monophosphate catabolic process"/>
    <property type="evidence" value="ECO:0007669"/>
    <property type="project" value="UniProtKB-ARBA"/>
</dbReference>
<dbReference type="FunFam" id="1.10.3210.10:FF:000011">
    <property type="entry name" value="HD domain-containing protein 2"/>
    <property type="match status" value="1"/>
</dbReference>
<comment type="function">
    <text evidence="5">Catalyzes the dephosphorylation of the nucleoside 5'-monophosphates deoxyadenosine monophosphate (dAMP), deoxycytidine monophosphate (dCMP), deoxyguanosine monophosphate (dGMP) and deoxythymidine monophosphate (dTMP).</text>
</comment>
<keyword evidence="9" id="KW-0479">Metal-binding</keyword>
<evidence type="ECO:0000256" key="8">
    <source>
        <dbReference type="ARBA" id="ARBA00012964"/>
    </source>
</evidence>
<keyword evidence="10" id="KW-0378">Hydrolase</keyword>
<dbReference type="PANTHER" id="PTHR11845">
    <property type="entry name" value="5'-DEOXYNUCLEOTIDASE HDDC2"/>
    <property type="match status" value="1"/>
</dbReference>
<accession>A0A9P6KPD4</accession>
<evidence type="ECO:0000256" key="2">
    <source>
        <dbReference type="ARBA" id="ARBA00001936"/>
    </source>
</evidence>
<evidence type="ECO:0000256" key="1">
    <source>
        <dbReference type="ARBA" id="ARBA00001638"/>
    </source>
</evidence>
<dbReference type="SUPFAM" id="SSF109604">
    <property type="entry name" value="HD-domain/PDEase-like"/>
    <property type="match status" value="1"/>
</dbReference>
<comment type="catalytic activity">
    <reaction evidence="1">
        <text>a 2'-deoxyribonucleoside 5'-phosphate + H2O = a 2'-deoxyribonucleoside + phosphate</text>
        <dbReference type="Rhea" id="RHEA:36167"/>
        <dbReference type="ChEBI" id="CHEBI:15377"/>
        <dbReference type="ChEBI" id="CHEBI:18274"/>
        <dbReference type="ChEBI" id="CHEBI:43474"/>
        <dbReference type="ChEBI" id="CHEBI:65317"/>
        <dbReference type="EC" id="3.1.3.89"/>
    </reaction>
</comment>
<comment type="cofactor">
    <cofactor evidence="4">
        <name>Mg(2+)</name>
        <dbReference type="ChEBI" id="CHEBI:18420"/>
    </cofactor>
</comment>
<dbReference type="GO" id="GO:0005737">
    <property type="term" value="C:cytoplasm"/>
    <property type="evidence" value="ECO:0007669"/>
    <property type="project" value="TreeGrafter"/>
</dbReference>
<dbReference type="InterPro" id="IPR039356">
    <property type="entry name" value="YfbR/HDDC2"/>
</dbReference>
<keyword evidence="12" id="KW-0170">Cobalt</keyword>
<evidence type="ECO:0000256" key="4">
    <source>
        <dbReference type="ARBA" id="ARBA00001946"/>
    </source>
</evidence>
<dbReference type="AlphaFoldDB" id="A0A9P6KPD4"/>
<feature type="region of interest" description="Disordered" evidence="13">
    <location>
        <begin position="1"/>
        <end position="44"/>
    </location>
</feature>
<evidence type="ECO:0000259" key="14">
    <source>
        <dbReference type="Pfam" id="PF13023"/>
    </source>
</evidence>
<name>A0A9P6KPD4_9PLEO</name>
<evidence type="ECO:0000313" key="16">
    <source>
        <dbReference type="Proteomes" id="UP000756921"/>
    </source>
</evidence>
<keyword evidence="11" id="KW-0460">Magnesium</keyword>
<protein>
    <recommendedName>
        <fullName evidence="8">5'-deoxynucleotidase</fullName>
        <ecNumber evidence="8">3.1.3.89</ecNumber>
    </recommendedName>
</protein>
<evidence type="ECO:0000256" key="11">
    <source>
        <dbReference type="ARBA" id="ARBA00022842"/>
    </source>
</evidence>
<evidence type="ECO:0000256" key="3">
    <source>
        <dbReference type="ARBA" id="ARBA00001941"/>
    </source>
</evidence>
<evidence type="ECO:0000256" key="12">
    <source>
        <dbReference type="ARBA" id="ARBA00023285"/>
    </source>
</evidence>
<comment type="caution">
    <text evidence="15">The sequence shown here is derived from an EMBL/GenBank/DDBJ whole genome shotgun (WGS) entry which is preliminary data.</text>
</comment>
<evidence type="ECO:0000256" key="9">
    <source>
        <dbReference type="ARBA" id="ARBA00022723"/>
    </source>
</evidence>
<sequence>MTTSSASAAPHTNGTTEGQPSTANESTQTRSFPEPKVAKMSKEGVDEDRWSVESVLKNEKLSYLENTDSPIPFFHLLERLKTTHRAGWRRFGIDDCESISDHMYRMSLITIMAPASLTSKLDMAKCTRMALIHDMAEALVGDITPVDNVSKPEKSRREAETMDYICHKLLGKFSGGLNGQQVRAIWQEYEDSETLESKFVHDVDKVELISQMIEYERKHQGSIDLGEFTWVTKKILSAEVKGWSDELLLERLDMWKGFGKDPNWADGTKPESKPTVS</sequence>
<dbReference type="GO" id="GO:0046872">
    <property type="term" value="F:metal ion binding"/>
    <property type="evidence" value="ECO:0007669"/>
    <property type="project" value="UniProtKB-KW"/>
</dbReference>
<feature type="compositionally biased region" description="Polar residues" evidence="13">
    <location>
        <begin position="1"/>
        <end position="31"/>
    </location>
</feature>
<comment type="similarity">
    <text evidence="6">Belongs to the HDDC2 family.</text>
</comment>
<dbReference type="InterPro" id="IPR006674">
    <property type="entry name" value="HD_domain"/>
</dbReference>
<dbReference type="Pfam" id="PF13023">
    <property type="entry name" value="HD_3"/>
    <property type="match status" value="1"/>
</dbReference>
<evidence type="ECO:0000313" key="15">
    <source>
        <dbReference type="EMBL" id="KAF9734558.1"/>
    </source>
</evidence>
<evidence type="ECO:0000256" key="13">
    <source>
        <dbReference type="SAM" id="MobiDB-lite"/>
    </source>
</evidence>